<sequence>MIQCRYFSTPVNKHASSSITIRDAPDMAHVTGTYAFEAHDSKFGYAEVTENLTFPP</sequence>
<name>A0A5B7DPZ8_PORTR</name>
<dbReference type="AlphaFoldDB" id="A0A5B7DPZ8"/>
<evidence type="ECO:0000313" key="2">
    <source>
        <dbReference type="Proteomes" id="UP000324222"/>
    </source>
</evidence>
<keyword evidence="2" id="KW-1185">Reference proteome</keyword>
<evidence type="ECO:0000313" key="1">
    <source>
        <dbReference type="EMBL" id="MPC23104.1"/>
    </source>
</evidence>
<accession>A0A5B7DPZ8</accession>
<dbReference type="Proteomes" id="UP000324222">
    <property type="component" value="Unassembled WGS sequence"/>
</dbReference>
<comment type="caution">
    <text evidence="1">The sequence shown here is derived from an EMBL/GenBank/DDBJ whole genome shotgun (WGS) entry which is preliminary data.</text>
</comment>
<proteinExistence type="predicted"/>
<dbReference type="EMBL" id="VSRR010001167">
    <property type="protein sequence ID" value="MPC23104.1"/>
    <property type="molecule type" value="Genomic_DNA"/>
</dbReference>
<protein>
    <submittedName>
        <fullName evidence="1">Uncharacterized protein</fullName>
    </submittedName>
</protein>
<reference evidence="1 2" key="1">
    <citation type="submission" date="2019-05" db="EMBL/GenBank/DDBJ databases">
        <title>Another draft genome of Portunus trituberculatus and its Hox gene families provides insights of decapod evolution.</title>
        <authorList>
            <person name="Jeong J.-H."/>
            <person name="Song I."/>
            <person name="Kim S."/>
            <person name="Choi T."/>
            <person name="Kim D."/>
            <person name="Ryu S."/>
            <person name="Kim W."/>
        </authorList>
    </citation>
    <scope>NUCLEOTIDE SEQUENCE [LARGE SCALE GENOMIC DNA]</scope>
    <source>
        <tissue evidence="1">Muscle</tissue>
    </source>
</reference>
<gene>
    <name evidence="1" type="ORF">E2C01_016142</name>
</gene>
<organism evidence="1 2">
    <name type="scientific">Portunus trituberculatus</name>
    <name type="common">Swimming crab</name>
    <name type="synonym">Neptunus trituberculatus</name>
    <dbReference type="NCBI Taxonomy" id="210409"/>
    <lineage>
        <taxon>Eukaryota</taxon>
        <taxon>Metazoa</taxon>
        <taxon>Ecdysozoa</taxon>
        <taxon>Arthropoda</taxon>
        <taxon>Crustacea</taxon>
        <taxon>Multicrustacea</taxon>
        <taxon>Malacostraca</taxon>
        <taxon>Eumalacostraca</taxon>
        <taxon>Eucarida</taxon>
        <taxon>Decapoda</taxon>
        <taxon>Pleocyemata</taxon>
        <taxon>Brachyura</taxon>
        <taxon>Eubrachyura</taxon>
        <taxon>Portunoidea</taxon>
        <taxon>Portunidae</taxon>
        <taxon>Portuninae</taxon>
        <taxon>Portunus</taxon>
    </lineage>
</organism>